<feature type="region of interest" description="Disordered" evidence="1">
    <location>
        <begin position="279"/>
        <end position="318"/>
    </location>
</feature>
<evidence type="ECO:0008006" key="5">
    <source>
        <dbReference type="Google" id="ProtNLM"/>
    </source>
</evidence>
<evidence type="ECO:0000256" key="1">
    <source>
        <dbReference type="SAM" id="MobiDB-lite"/>
    </source>
</evidence>
<feature type="compositionally biased region" description="Pro residues" evidence="1">
    <location>
        <begin position="23"/>
        <end position="39"/>
    </location>
</feature>
<dbReference type="GO" id="GO:0042981">
    <property type="term" value="P:regulation of apoptotic process"/>
    <property type="evidence" value="ECO:0007669"/>
    <property type="project" value="InterPro"/>
</dbReference>
<reference evidence="3" key="2">
    <citation type="submission" date="2025-08" db="UniProtKB">
        <authorList>
            <consortium name="Ensembl"/>
        </authorList>
    </citation>
    <scope>IDENTIFICATION</scope>
</reference>
<feature type="region of interest" description="Disordered" evidence="1">
    <location>
        <begin position="335"/>
        <end position="378"/>
    </location>
</feature>
<dbReference type="Ensembl" id="ENSSSCT00070031321.1">
    <property type="protein sequence ID" value="ENSSSCP00070026110.1"/>
    <property type="gene ID" value="ENSSSCG00070015923.1"/>
</dbReference>
<reference evidence="3 4" key="1">
    <citation type="submission" date="2017-08" db="EMBL/GenBank/DDBJ databases">
        <title>USMARCv1.0.</title>
        <authorList>
            <person name="Hannum G.I."/>
            <person name="Koren S."/>
            <person name="Schroeder S.G."/>
            <person name="Chin S.C."/>
            <person name="Nonneman D.J."/>
            <person name="Becker S.A."/>
            <person name="Rosen B.D."/>
            <person name="Bickhart D.M."/>
            <person name="Putnam N.H."/>
            <person name="Green R.E."/>
            <person name="Tuggle C.K."/>
            <person name="Liu H."/>
            <person name="Rohrer G.A."/>
            <person name="Warr A."/>
            <person name="Hall R."/>
            <person name="Kim K."/>
            <person name="Hume D.A."/>
            <person name="Talbot R."/>
            <person name="Chow W."/>
            <person name="Howe K."/>
            <person name="Schwartz A.S."/>
            <person name="Watson M."/>
            <person name="Archibald A.L."/>
            <person name="Phillippy A.M."/>
            <person name="Smith T.P.L."/>
        </authorList>
    </citation>
    <scope>NUCLEOTIDE SEQUENCE [LARGE SCALE GENOMIC DNA]</scope>
</reference>
<dbReference type="InterPro" id="IPR036834">
    <property type="entry name" value="Bcl-2-like_sf"/>
</dbReference>
<dbReference type="SUPFAM" id="SSF56854">
    <property type="entry name" value="Bcl-2 inhibitors of programmed cell death"/>
    <property type="match status" value="1"/>
</dbReference>
<protein>
    <recommendedName>
        <fullName evidence="5">BCL2 like 13</fullName>
    </recommendedName>
</protein>
<evidence type="ECO:0000313" key="3">
    <source>
        <dbReference type="Ensembl" id="ENSSSCP00070026110.1"/>
    </source>
</evidence>
<evidence type="ECO:0000313" key="4">
    <source>
        <dbReference type="Proteomes" id="UP000314985"/>
    </source>
</evidence>
<dbReference type="GO" id="GO:0006915">
    <property type="term" value="P:apoptotic process"/>
    <property type="evidence" value="ECO:0007669"/>
    <property type="project" value="InterPro"/>
</dbReference>
<organism evidence="3 4">
    <name type="scientific">Sus scrofa</name>
    <name type="common">Pig</name>
    <dbReference type="NCBI Taxonomy" id="9823"/>
    <lineage>
        <taxon>Eukaryota</taxon>
        <taxon>Metazoa</taxon>
        <taxon>Chordata</taxon>
        <taxon>Craniata</taxon>
        <taxon>Vertebrata</taxon>
        <taxon>Euteleostomi</taxon>
        <taxon>Mammalia</taxon>
        <taxon>Eutheria</taxon>
        <taxon>Laurasiatheria</taxon>
        <taxon>Artiodactyla</taxon>
        <taxon>Suina</taxon>
        <taxon>Suidae</taxon>
        <taxon>Sus</taxon>
    </lineage>
</organism>
<evidence type="ECO:0000256" key="2">
    <source>
        <dbReference type="SAM" id="Phobius"/>
    </source>
</evidence>
<dbReference type="AlphaFoldDB" id="A0A4X1UB12"/>
<dbReference type="PANTHER" id="PTHR15758:SF2">
    <property type="entry name" value="BCL-2-LIKE PROTEIN 13"/>
    <property type="match status" value="1"/>
</dbReference>
<sequence length="535" mass="55926">GIGGNPKISAETLLLCGALLPHPQGPASPAPQLPTPPPESTFFPAVDSRLASGTTERWSGQERVALPSHVCAKKPPSLSGQYFLSRVRIRPLAARPAPRPDASGDGSTLGDVTRQHGGGGRLGLWVGAAASTTAEGFCREQPLPPPRLSPFLGQGPGPGVQQDIASQPLDPEVLLKVKTEIEEELKSLDKEISEAFTSTGFDRHTSPVFSPANPESSVEDCLAHLGEKASQELKVPLLGALQVLLSRPVTYQAYRECTLETTVHASGWNKGTVFNLESEDEECPAGTAEDSNDIYILPSDSSAHVSPPESPTAAASWQAESLPVSLSASQSWHTESMPVSLGPESWQQVTVDPEEVKSLDSNGAGEKSENNSSNSDIVHVEKEEIPEGVEEAAMAARALPAGELPEVAPGAREPSLPRITAPSLTEAMGPDVEVTAIERVSPTTSLFVELGEEEAEAEPADLEQVGGPVLEPPAPLTSQEGVDGRGRGLRAGPPVASDQKAGLPYEGKSILLFGGAAAVAILAVAVGVALALRRK</sequence>
<dbReference type="Proteomes" id="UP000314985">
    <property type="component" value="Chromosome 5"/>
</dbReference>
<feature type="compositionally biased region" description="Acidic residues" evidence="1">
    <location>
        <begin position="452"/>
        <end position="461"/>
    </location>
</feature>
<keyword evidence="2" id="KW-0472">Membrane</keyword>
<name>A0A4X1UB12_PIG</name>
<feature type="region of interest" description="Disordered" evidence="1">
    <location>
        <begin position="20"/>
        <end position="42"/>
    </location>
</feature>
<feature type="transmembrane region" description="Helical" evidence="2">
    <location>
        <begin position="510"/>
        <end position="532"/>
    </location>
</feature>
<feature type="region of interest" description="Disordered" evidence="1">
    <location>
        <begin position="452"/>
        <end position="500"/>
    </location>
</feature>
<proteinExistence type="predicted"/>
<dbReference type="InterPro" id="IPR042398">
    <property type="entry name" value="BCL2L13"/>
</dbReference>
<keyword evidence="2" id="KW-1133">Transmembrane helix</keyword>
<keyword evidence="2" id="KW-0812">Transmembrane</keyword>
<dbReference type="PANTHER" id="PTHR15758">
    <property type="entry name" value="BCL-2-LIKE PROTEIN 13"/>
    <property type="match status" value="1"/>
</dbReference>
<accession>A0A4X1UB12</accession>